<dbReference type="InterPro" id="IPR036291">
    <property type="entry name" value="NAD(P)-bd_dom_sf"/>
</dbReference>
<dbReference type="PANTHER" id="PTHR48079:SF6">
    <property type="entry name" value="NAD(P)-BINDING DOMAIN-CONTAINING PROTEIN-RELATED"/>
    <property type="match status" value="1"/>
</dbReference>
<gene>
    <name evidence="1" type="ORF">QWF21_07395</name>
</gene>
<dbReference type="PANTHER" id="PTHR48079">
    <property type="entry name" value="PROTEIN YEEZ"/>
    <property type="match status" value="1"/>
</dbReference>
<dbReference type="RefSeq" id="WP_330087405.1">
    <property type="nucleotide sequence ID" value="NZ_JAUGZK010000004.1"/>
</dbReference>
<evidence type="ECO:0000313" key="1">
    <source>
        <dbReference type="EMBL" id="MEE2024069.1"/>
    </source>
</evidence>
<sequence length="283" mass="30280">MKIIMLGCGWLGQQLLPLLQQDGHQLIVTRQSAAAVQQLPGTVQGVVLSLPLSEPITAELQALFQQAVVICSLTPGWRKQAGAGYVAALESLAALMQTAGSLACIHFSSTGVYQGLSGEVDESTPLQLSDAKVQLLVQGEQIVRAAVPTCTLRLGGLFGPGRHPANFLRSGVIDEPDAAVNMVHSSDVLAAVQQIVRQQAWPALFNLCCPVRASRQQFYQQARASLALDALQIGVAQGHNQRRVLSDQIGRQLPFQFRYASALDALKLVDKPPLSASDTNLSE</sequence>
<comment type="caution">
    <text evidence="1">The sequence shown here is derived from an EMBL/GenBank/DDBJ whole genome shotgun (WGS) entry which is preliminary data.</text>
</comment>
<protein>
    <submittedName>
        <fullName evidence="1">Epimerase</fullName>
    </submittedName>
</protein>
<dbReference type="Gene3D" id="3.40.50.720">
    <property type="entry name" value="NAD(P)-binding Rossmann-like Domain"/>
    <property type="match status" value="1"/>
</dbReference>
<accession>A0ABU7JEH0</accession>
<dbReference type="SUPFAM" id="SSF51735">
    <property type="entry name" value="NAD(P)-binding Rossmann-fold domains"/>
    <property type="match status" value="1"/>
</dbReference>
<name>A0ABU7JEH0_9GAMM</name>
<proteinExistence type="predicted"/>
<organism evidence="1 2">
    <name type="scientific">Alkalimonas mucilaginosa</name>
    <dbReference type="NCBI Taxonomy" id="3057676"/>
    <lineage>
        <taxon>Bacteria</taxon>
        <taxon>Pseudomonadati</taxon>
        <taxon>Pseudomonadota</taxon>
        <taxon>Gammaproteobacteria</taxon>
        <taxon>Alkalimonas</taxon>
    </lineage>
</organism>
<evidence type="ECO:0000313" key="2">
    <source>
        <dbReference type="Proteomes" id="UP001339167"/>
    </source>
</evidence>
<dbReference type="EMBL" id="JAUGZK010000004">
    <property type="protein sequence ID" value="MEE2024069.1"/>
    <property type="molecule type" value="Genomic_DNA"/>
</dbReference>
<dbReference type="InterPro" id="IPR051783">
    <property type="entry name" value="NAD(P)-dependent_oxidoreduct"/>
</dbReference>
<reference evidence="1 2" key="1">
    <citation type="submission" date="2023-06" db="EMBL/GenBank/DDBJ databases">
        <title>Alkalimonas sp., MEB004 an alkaliphilic bacterium isolated from Lonar Lake, India.</title>
        <authorList>
            <person name="Joshi A."/>
            <person name="Thite S."/>
        </authorList>
    </citation>
    <scope>NUCLEOTIDE SEQUENCE [LARGE SCALE GENOMIC DNA]</scope>
    <source>
        <strain evidence="1 2">MEB004</strain>
    </source>
</reference>
<keyword evidence="2" id="KW-1185">Reference proteome</keyword>
<dbReference type="Proteomes" id="UP001339167">
    <property type="component" value="Unassembled WGS sequence"/>
</dbReference>